<keyword evidence="1 2" id="KW-0597">Phosphoprotein</keyword>
<proteinExistence type="predicted"/>
<evidence type="ECO:0000313" key="4">
    <source>
        <dbReference type="EMBL" id="MFD2162380.1"/>
    </source>
</evidence>
<evidence type="ECO:0000313" key="5">
    <source>
        <dbReference type="Proteomes" id="UP001597387"/>
    </source>
</evidence>
<evidence type="ECO:0000256" key="2">
    <source>
        <dbReference type="PROSITE-ProRule" id="PRU00169"/>
    </source>
</evidence>
<name>A0ABW4ZKD5_9SPHI</name>
<dbReference type="InterPro" id="IPR011006">
    <property type="entry name" value="CheY-like_superfamily"/>
</dbReference>
<feature type="domain" description="Response regulatory" evidence="3">
    <location>
        <begin position="3"/>
        <end position="117"/>
    </location>
</feature>
<dbReference type="EMBL" id="JBHUHZ010000001">
    <property type="protein sequence ID" value="MFD2162380.1"/>
    <property type="molecule type" value="Genomic_DNA"/>
</dbReference>
<dbReference type="PROSITE" id="PS50110">
    <property type="entry name" value="RESPONSE_REGULATORY"/>
    <property type="match status" value="1"/>
</dbReference>
<accession>A0ABW4ZKD5</accession>
<dbReference type="RefSeq" id="WP_255903728.1">
    <property type="nucleotide sequence ID" value="NZ_JAFMZO010000003.1"/>
</dbReference>
<gene>
    <name evidence="4" type="ORF">ACFSJU_08240</name>
</gene>
<evidence type="ECO:0000259" key="3">
    <source>
        <dbReference type="PROSITE" id="PS50110"/>
    </source>
</evidence>
<sequence length="124" mass="14024">MKRILCVDDDQEILDIYEIILLSEGYSVKTSIFPVDILQLILEFEPDLIILDINMNEINGLEVCREVRSYISNEHTPVIMISSDESIHTAVCDFGATAIILKPFQIDHLTETVKYHLSPSATVS</sequence>
<dbReference type="InterPro" id="IPR001789">
    <property type="entry name" value="Sig_transdc_resp-reg_receiver"/>
</dbReference>
<dbReference type="InterPro" id="IPR050595">
    <property type="entry name" value="Bact_response_regulator"/>
</dbReference>
<feature type="modified residue" description="4-aspartylphosphate" evidence="2">
    <location>
        <position position="52"/>
    </location>
</feature>
<protein>
    <submittedName>
        <fullName evidence="4">Response regulator</fullName>
    </submittedName>
</protein>
<dbReference type="Proteomes" id="UP001597387">
    <property type="component" value="Unassembled WGS sequence"/>
</dbReference>
<dbReference type="SMART" id="SM00448">
    <property type="entry name" value="REC"/>
    <property type="match status" value="1"/>
</dbReference>
<reference evidence="5" key="1">
    <citation type="journal article" date="2019" name="Int. J. Syst. Evol. Microbiol.">
        <title>The Global Catalogue of Microorganisms (GCM) 10K type strain sequencing project: providing services to taxonomists for standard genome sequencing and annotation.</title>
        <authorList>
            <consortium name="The Broad Institute Genomics Platform"/>
            <consortium name="The Broad Institute Genome Sequencing Center for Infectious Disease"/>
            <person name="Wu L."/>
            <person name="Ma J."/>
        </authorList>
    </citation>
    <scope>NUCLEOTIDE SEQUENCE [LARGE SCALE GENOMIC DNA]</scope>
    <source>
        <strain evidence="5">KCTC 42217</strain>
    </source>
</reference>
<comment type="caution">
    <text evidence="4">The sequence shown here is derived from an EMBL/GenBank/DDBJ whole genome shotgun (WGS) entry which is preliminary data.</text>
</comment>
<evidence type="ECO:0000256" key="1">
    <source>
        <dbReference type="ARBA" id="ARBA00022553"/>
    </source>
</evidence>
<dbReference type="Pfam" id="PF00072">
    <property type="entry name" value="Response_reg"/>
    <property type="match status" value="1"/>
</dbReference>
<dbReference type="SUPFAM" id="SSF52172">
    <property type="entry name" value="CheY-like"/>
    <property type="match status" value="1"/>
</dbReference>
<dbReference type="PANTHER" id="PTHR44591">
    <property type="entry name" value="STRESS RESPONSE REGULATOR PROTEIN 1"/>
    <property type="match status" value="1"/>
</dbReference>
<dbReference type="PANTHER" id="PTHR44591:SF3">
    <property type="entry name" value="RESPONSE REGULATORY DOMAIN-CONTAINING PROTEIN"/>
    <property type="match status" value="1"/>
</dbReference>
<keyword evidence="5" id="KW-1185">Reference proteome</keyword>
<dbReference type="Gene3D" id="3.40.50.2300">
    <property type="match status" value="1"/>
</dbReference>
<organism evidence="4 5">
    <name type="scientific">Paradesertivirga mongoliensis</name>
    <dbReference type="NCBI Taxonomy" id="2100740"/>
    <lineage>
        <taxon>Bacteria</taxon>
        <taxon>Pseudomonadati</taxon>
        <taxon>Bacteroidota</taxon>
        <taxon>Sphingobacteriia</taxon>
        <taxon>Sphingobacteriales</taxon>
        <taxon>Sphingobacteriaceae</taxon>
        <taxon>Paradesertivirga</taxon>
    </lineage>
</organism>
<dbReference type="CDD" id="cd00156">
    <property type="entry name" value="REC"/>
    <property type="match status" value="1"/>
</dbReference>